<evidence type="ECO:0000256" key="1">
    <source>
        <dbReference type="SAM" id="Phobius"/>
    </source>
</evidence>
<protein>
    <submittedName>
        <fullName evidence="2">Oleate hydratase</fullName>
    </submittedName>
</protein>
<dbReference type="Gene3D" id="3.50.50.60">
    <property type="entry name" value="FAD/NAD(P)-binding domain"/>
    <property type="match status" value="2"/>
</dbReference>
<proteinExistence type="predicted"/>
<gene>
    <name evidence="2" type="ORF">VK70_03380</name>
</gene>
<dbReference type="HOGENOM" id="CLU_024043_2_0_9"/>
<dbReference type="Proteomes" id="UP000034189">
    <property type="component" value="Chromosome"/>
</dbReference>
<name>A0A0F7F740_PAEDU</name>
<dbReference type="PANTHER" id="PTHR37417">
    <property type="entry name" value="67 KDA MYOSIN-CROSS-REACTIVE ANTIGEN FAMILY PROTEIN (AFU_ORTHOLOGUE AFUA_5G09970)"/>
    <property type="match status" value="1"/>
</dbReference>
<keyword evidence="1" id="KW-1133">Transmembrane helix</keyword>
<organism evidence="2 3">
    <name type="scientific">Paenibacillus durus ATCC 35681</name>
    <dbReference type="NCBI Taxonomy" id="1333534"/>
    <lineage>
        <taxon>Bacteria</taxon>
        <taxon>Bacillati</taxon>
        <taxon>Bacillota</taxon>
        <taxon>Bacilli</taxon>
        <taxon>Bacillales</taxon>
        <taxon>Paenibacillaceae</taxon>
        <taxon>Paenibacillus</taxon>
    </lineage>
</organism>
<dbReference type="SUPFAM" id="SSF51905">
    <property type="entry name" value="FAD/NAD(P)-binding domain"/>
    <property type="match status" value="1"/>
</dbReference>
<evidence type="ECO:0000313" key="2">
    <source>
        <dbReference type="EMBL" id="AKG33744.1"/>
    </source>
</evidence>
<dbReference type="AlphaFoldDB" id="A0A0F7F740"/>
<dbReference type="PATRIC" id="fig|1333534.5.peg.730"/>
<dbReference type="InterPro" id="IPR036188">
    <property type="entry name" value="FAD/NAD-bd_sf"/>
</dbReference>
<sequence length="532" mass="60078">MWRRLSVIQEYENKQVYFVGGGIASLAGAAFLIRDCGFPGSGIHIIEEMSILGGSNDGAGSEEHGYVIRGGRMLNDETYENLWDLLMSIPSLDHPGKSVREEIIAFDNANPTHSNARLVNASGEVVDVLSMGFDMADRLAMGKLIITPEEQMGKARISDWFGPHFFTTNFWYMWATTFAFQPWHSAVELKRYMIRFMHEFPRIQTLEGVTRTPYNQYDSIILPMKKYLEDHGVDFTLRCTVTDLDFKEGDGITVTGLHVVRDGAEEQLAVKEEDLVIITNGSMTESSSLGSMTSDPRLNEKGSSWKLWERIAAKKPGLGNPSSFDDHIDGSKWESFTVTFSDSIFFDLMEQFSRNRPGTGALVTFKDSSWLMSIVLAYQPHFRNQPEHVRVFWGYGLYPDKEGDFVKKKMSDCTGEEIMTELIGHLHFEEHKEAIMATANCIPCMMPFITAQFMPRAIGDRPKVVPDGSTNLAFIGQFCEIPDDVVFTEEYSVRTARIAVYTLLGVNKPITPINHYQYDVRTLLASLVTSFR</sequence>
<dbReference type="InterPro" id="IPR010354">
    <property type="entry name" value="Oleate_hydratase"/>
</dbReference>
<accession>A0A0F7F740</accession>
<feature type="transmembrane region" description="Helical" evidence="1">
    <location>
        <begin position="16"/>
        <end position="33"/>
    </location>
</feature>
<dbReference type="GO" id="GO:0071949">
    <property type="term" value="F:FAD binding"/>
    <property type="evidence" value="ECO:0007669"/>
    <property type="project" value="InterPro"/>
</dbReference>
<dbReference type="Pfam" id="PF06100">
    <property type="entry name" value="MCRA"/>
    <property type="match status" value="1"/>
</dbReference>
<keyword evidence="1" id="KW-0812">Transmembrane</keyword>
<dbReference type="PANTHER" id="PTHR37417:SF2">
    <property type="entry name" value="67 KDA MYOSIN-CROSS-REACTIVE ANTIGEN FAMILY PROTEIN (AFU_ORTHOLOGUE AFUA_5G09970)"/>
    <property type="match status" value="1"/>
</dbReference>
<evidence type="ECO:0000313" key="3">
    <source>
        <dbReference type="Proteomes" id="UP000034189"/>
    </source>
</evidence>
<reference evidence="2 3" key="2">
    <citation type="journal article" date="2016" name="Genome Announc.">
        <title>Genome Sequence of a Gram-Positive Diazotroph, Paenibacillus durus Type Strain ATCC 35681.</title>
        <authorList>
            <person name="Halim M.A."/>
            <person name="Rahman A.Y."/>
            <person name="Sim K.S."/>
            <person name="Yam H.C."/>
            <person name="Rahim A.A."/>
            <person name="Ghazali A.H."/>
            <person name="Najimudin N."/>
        </authorList>
    </citation>
    <scope>NUCLEOTIDE SEQUENCE [LARGE SCALE GENOMIC DNA]</scope>
    <source>
        <strain evidence="2 3">ATCC 35681</strain>
    </source>
</reference>
<dbReference type="EMBL" id="CP011114">
    <property type="protein sequence ID" value="AKG33744.1"/>
    <property type="molecule type" value="Genomic_DNA"/>
</dbReference>
<dbReference type="GO" id="GO:0006631">
    <property type="term" value="P:fatty acid metabolic process"/>
    <property type="evidence" value="ECO:0007669"/>
    <property type="project" value="InterPro"/>
</dbReference>
<dbReference type="NCBIfam" id="NF010584">
    <property type="entry name" value="PRK13977.1"/>
    <property type="match status" value="1"/>
</dbReference>
<dbReference type="Gene3D" id="3.30.9.80">
    <property type="match status" value="1"/>
</dbReference>
<keyword evidence="1" id="KW-0472">Membrane</keyword>
<dbReference type="GO" id="GO:0050151">
    <property type="term" value="F:oleate hydratase activity"/>
    <property type="evidence" value="ECO:0007669"/>
    <property type="project" value="InterPro"/>
</dbReference>
<reference evidence="2 3" key="1">
    <citation type="submission" date="2015-03" db="EMBL/GenBank/DDBJ databases">
        <authorList>
            <person name="Abdul Halim M."/>
        </authorList>
    </citation>
    <scope>NUCLEOTIDE SEQUENCE [LARGE SCALE GENOMIC DNA]</scope>
    <source>
        <strain evidence="2 3">ATCC 35681</strain>
    </source>
</reference>